<feature type="compositionally biased region" description="Low complexity" evidence="1">
    <location>
        <begin position="44"/>
        <end position="53"/>
    </location>
</feature>
<accession>A0A484BNF1</accession>
<dbReference type="EMBL" id="LSRL02000016">
    <property type="protein sequence ID" value="TDG50349.1"/>
    <property type="molecule type" value="Genomic_DNA"/>
</dbReference>
<dbReference type="AlphaFoldDB" id="A0A484BNF1"/>
<keyword evidence="3" id="KW-1185">Reference proteome</keyword>
<evidence type="ECO:0000313" key="2">
    <source>
        <dbReference type="EMBL" id="TDG50349.1"/>
    </source>
</evidence>
<evidence type="ECO:0000256" key="1">
    <source>
        <dbReference type="SAM" id="MobiDB-lite"/>
    </source>
</evidence>
<proteinExistence type="predicted"/>
<reference evidence="2 3" key="1">
    <citation type="journal article" date="2019" name="J. Hered.">
        <title>An Improved Genome Assembly for Drosophila navojoa, the Basal Species in the mojavensis Cluster.</title>
        <authorList>
            <person name="Vanderlinde T."/>
            <person name="Dupim E.G."/>
            <person name="Nazario-Yepiz N.O."/>
            <person name="Carvalho A.B."/>
        </authorList>
    </citation>
    <scope>NUCLEOTIDE SEQUENCE [LARGE SCALE GENOMIC DNA]</scope>
    <source>
        <strain evidence="2">Navoj_Jal97</strain>
        <tissue evidence="2">Whole organism</tissue>
    </source>
</reference>
<organism evidence="2 3">
    <name type="scientific">Drosophila navojoa</name>
    <name type="common">Fruit fly</name>
    <dbReference type="NCBI Taxonomy" id="7232"/>
    <lineage>
        <taxon>Eukaryota</taxon>
        <taxon>Metazoa</taxon>
        <taxon>Ecdysozoa</taxon>
        <taxon>Arthropoda</taxon>
        <taxon>Hexapoda</taxon>
        <taxon>Insecta</taxon>
        <taxon>Pterygota</taxon>
        <taxon>Neoptera</taxon>
        <taxon>Endopterygota</taxon>
        <taxon>Diptera</taxon>
        <taxon>Brachycera</taxon>
        <taxon>Muscomorpha</taxon>
        <taxon>Ephydroidea</taxon>
        <taxon>Drosophilidae</taxon>
        <taxon>Drosophila</taxon>
    </lineage>
</organism>
<dbReference type="Proteomes" id="UP000295192">
    <property type="component" value="Unassembled WGS sequence"/>
</dbReference>
<evidence type="ECO:0000313" key="3">
    <source>
        <dbReference type="Proteomes" id="UP000295192"/>
    </source>
</evidence>
<name>A0A484BNF1_DRONA</name>
<gene>
    <name evidence="2" type="ORF">AWZ03_003254</name>
</gene>
<sequence length="112" mass="11601">MAHGRASLIPDAAALPRQLKVALVVLSGGAGATGQSPEIAPAPTTTTTTSNNNNDQLESELASYSFHTAKWELVVGAAADASWTLESGVFTLEFRVLLLPSFVSCAILIAFG</sequence>
<feature type="region of interest" description="Disordered" evidence="1">
    <location>
        <begin position="30"/>
        <end position="53"/>
    </location>
</feature>
<protein>
    <submittedName>
        <fullName evidence="2">Uncharacterized protein</fullName>
    </submittedName>
</protein>
<comment type="caution">
    <text evidence="2">The sequence shown here is derived from an EMBL/GenBank/DDBJ whole genome shotgun (WGS) entry which is preliminary data.</text>
</comment>